<dbReference type="Proteomes" id="UP001143981">
    <property type="component" value="Unassembled WGS sequence"/>
</dbReference>
<keyword evidence="6" id="KW-1185">Reference proteome</keyword>
<reference evidence="5" key="1">
    <citation type="submission" date="2022-07" db="EMBL/GenBank/DDBJ databases">
        <title>Phylogenomic reconstructions and comparative analyses of Kickxellomycotina fungi.</title>
        <authorList>
            <person name="Reynolds N.K."/>
            <person name="Stajich J.E."/>
            <person name="Barry K."/>
            <person name="Grigoriev I.V."/>
            <person name="Crous P."/>
            <person name="Smith M.E."/>
        </authorList>
    </citation>
    <scope>NUCLEOTIDE SEQUENCE</scope>
    <source>
        <strain evidence="5">BCRC 34381</strain>
    </source>
</reference>
<accession>A0A9W7YHP6</accession>
<evidence type="ECO:0000313" key="6">
    <source>
        <dbReference type="Proteomes" id="UP001143981"/>
    </source>
</evidence>
<protein>
    <submittedName>
        <fullName evidence="5">Glycosidase CRH2</fullName>
    </submittedName>
</protein>
<dbReference type="PROSITE" id="PS51762">
    <property type="entry name" value="GH16_2"/>
    <property type="match status" value="1"/>
</dbReference>
<dbReference type="EMBL" id="JANBOI010000122">
    <property type="protein sequence ID" value="KAJ1733688.1"/>
    <property type="molecule type" value="Genomic_DNA"/>
</dbReference>
<keyword evidence="2 5" id="KW-0326">Glycosidase</keyword>
<organism evidence="5 6">
    <name type="scientific">Coemansia biformis</name>
    <dbReference type="NCBI Taxonomy" id="1286918"/>
    <lineage>
        <taxon>Eukaryota</taxon>
        <taxon>Fungi</taxon>
        <taxon>Fungi incertae sedis</taxon>
        <taxon>Zoopagomycota</taxon>
        <taxon>Kickxellomycotina</taxon>
        <taxon>Kickxellomycetes</taxon>
        <taxon>Kickxellales</taxon>
        <taxon>Kickxellaceae</taxon>
        <taxon>Coemansia</taxon>
    </lineage>
</organism>
<name>A0A9W7YHP6_9FUNG</name>
<keyword evidence="3" id="KW-0732">Signal</keyword>
<dbReference type="OrthoDB" id="4781at2759"/>
<dbReference type="GO" id="GO:0004553">
    <property type="term" value="F:hydrolase activity, hydrolyzing O-glycosyl compounds"/>
    <property type="evidence" value="ECO:0007669"/>
    <property type="project" value="InterPro"/>
</dbReference>
<evidence type="ECO:0000256" key="1">
    <source>
        <dbReference type="ARBA" id="ARBA00022801"/>
    </source>
</evidence>
<evidence type="ECO:0000259" key="4">
    <source>
        <dbReference type="PROSITE" id="PS51762"/>
    </source>
</evidence>
<dbReference type="GO" id="GO:0005975">
    <property type="term" value="P:carbohydrate metabolic process"/>
    <property type="evidence" value="ECO:0007669"/>
    <property type="project" value="InterPro"/>
</dbReference>
<gene>
    <name evidence="5" type="primary">UTR2_4</name>
    <name evidence="5" type="ORF">LPJ61_001441</name>
</gene>
<keyword evidence="1" id="KW-0378">Hydrolase</keyword>
<dbReference type="Gene3D" id="2.60.120.200">
    <property type="match status" value="1"/>
</dbReference>
<feature type="domain" description="GH16" evidence="4">
    <location>
        <begin position="74"/>
        <end position="289"/>
    </location>
</feature>
<evidence type="ECO:0000256" key="3">
    <source>
        <dbReference type="SAM" id="SignalP"/>
    </source>
</evidence>
<dbReference type="Pfam" id="PF00722">
    <property type="entry name" value="Glyco_hydro_16"/>
    <property type="match status" value="1"/>
</dbReference>
<sequence length="311" mass="33781">MKTALSLLAIALVFSSSVLGAKCGSQDCGKDSPCCVKGFCNANAMYCAPFSCEPENSFAPQSCWGTPHCVDQTADFGANPAAFAPIAEYHGAPHKTQYVSQLEPSNARVQNGQMELQLVRQPDGKGFGAVTIGTRAIQYGTVTAVLRSGCLSGGVVSSFIIRNGKVGDEIDMEFVGADTATVQSNYYWHGELDYTKMIKSPAVIDTARNFHIYQIDWTPDHITWQVDNVPFRTLRRTDTWDPQARVFKFPEAESFVSFSVWDGGSGAQGTRDWAGGYVDWSRAPFVLAVKSVAVSCFYKGNETTYTPPLGA</sequence>
<feature type="signal peptide" evidence="3">
    <location>
        <begin position="1"/>
        <end position="20"/>
    </location>
</feature>
<dbReference type="InterPro" id="IPR000757">
    <property type="entry name" value="Beta-glucanase-like"/>
</dbReference>
<dbReference type="AlphaFoldDB" id="A0A9W7YHP6"/>
<evidence type="ECO:0000256" key="2">
    <source>
        <dbReference type="ARBA" id="ARBA00023295"/>
    </source>
</evidence>
<dbReference type="SUPFAM" id="SSF49899">
    <property type="entry name" value="Concanavalin A-like lectins/glucanases"/>
    <property type="match status" value="1"/>
</dbReference>
<dbReference type="InterPro" id="IPR013320">
    <property type="entry name" value="ConA-like_dom_sf"/>
</dbReference>
<comment type="caution">
    <text evidence="5">The sequence shown here is derived from an EMBL/GenBank/DDBJ whole genome shotgun (WGS) entry which is preliminary data.</text>
</comment>
<evidence type="ECO:0000313" key="5">
    <source>
        <dbReference type="EMBL" id="KAJ1733688.1"/>
    </source>
</evidence>
<dbReference type="PANTHER" id="PTHR31062">
    <property type="entry name" value="XYLOGLUCAN ENDOTRANSGLUCOSYLASE/HYDROLASE PROTEIN 8-RELATED"/>
    <property type="match status" value="1"/>
</dbReference>
<dbReference type="InterPro" id="IPR044791">
    <property type="entry name" value="Beta-glucanase/XTH"/>
</dbReference>
<feature type="chain" id="PRO_5040797498" evidence="3">
    <location>
        <begin position="21"/>
        <end position="311"/>
    </location>
</feature>
<proteinExistence type="predicted"/>